<keyword evidence="3" id="KW-1185">Reference proteome</keyword>
<feature type="compositionally biased region" description="Low complexity" evidence="1">
    <location>
        <begin position="153"/>
        <end position="166"/>
    </location>
</feature>
<comment type="caution">
    <text evidence="2">The sequence shown here is derived from an EMBL/GenBank/DDBJ whole genome shotgun (WGS) entry which is preliminary data.</text>
</comment>
<evidence type="ECO:0000313" key="3">
    <source>
        <dbReference type="Proteomes" id="UP001596303"/>
    </source>
</evidence>
<name>A0ABW1SC23_9PROT</name>
<feature type="region of interest" description="Disordered" evidence="1">
    <location>
        <begin position="1"/>
        <end position="76"/>
    </location>
</feature>
<dbReference type="EMBL" id="JBHSSW010000028">
    <property type="protein sequence ID" value="MFC6199227.1"/>
    <property type="molecule type" value="Genomic_DNA"/>
</dbReference>
<reference evidence="3" key="1">
    <citation type="journal article" date="2019" name="Int. J. Syst. Evol. Microbiol.">
        <title>The Global Catalogue of Microorganisms (GCM) 10K type strain sequencing project: providing services to taxonomists for standard genome sequencing and annotation.</title>
        <authorList>
            <consortium name="The Broad Institute Genomics Platform"/>
            <consortium name="The Broad Institute Genome Sequencing Center for Infectious Disease"/>
            <person name="Wu L."/>
            <person name="Ma J."/>
        </authorList>
    </citation>
    <scope>NUCLEOTIDE SEQUENCE [LARGE SCALE GENOMIC DNA]</scope>
    <source>
        <strain evidence="3">CGMCC-1.15741</strain>
    </source>
</reference>
<organism evidence="2 3">
    <name type="scientific">Ponticaulis profundi</name>
    <dbReference type="NCBI Taxonomy" id="2665222"/>
    <lineage>
        <taxon>Bacteria</taxon>
        <taxon>Pseudomonadati</taxon>
        <taxon>Pseudomonadota</taxon>
        <taxon>Alphaproteobacteria</taxon>
        <taxon>Hyphomonadales</taxon>
        <taxon>Hyphomonadaceae</taxon>
        <taxon>Ponticaulis</taxon>
    </lineage>
</organism>
<dbReference type="Proteomes" id="UP001596303">
    <property type="component" value="Unassembled WGS sequence"/>
</dbReference>
<gene>
    <name evidence="2" type="ORF">ACFQDM_14165</name>
</gene>
<accession>A0ABW1SC23</accession>
<feature type="region of interest" description="Disordered" evidence="1">
    <location>
        <begin position="149"/>
        <end position="191"/>
    </location>
</feature>
<evidence type="ECO:0000313" key="2">
    <source>
        <dbReference type="EMBL" id="MFC6199227.1"/>
    </source>
</evidence>
<evidence type="ECO:0000256" key="1">
    <source>
        <dbReference type="SAM" id="MobiDB-lite"/>
    </source>
</evidence>
<feature type="compositionally biased region" description="Basic and acidic residues" evidence="1">
    <location>
        <begin position="67"/>
        <end position="76"/>
    </location>
</feature>
<dbReference type="RefSeq" id="WP_377380094.1">
    <property type="nucleotide sequence ID" value="NZ_JBHSSW010000028.1"/>
</dbReference>
<feature type="compositionally biased region" description="Polar residues" evidence="1">
    <location>
        <begin position="1"/>
        <end position="16"/>
    </location>
</feature>
<proteinExistence type="predicted"/>
<protein>
    <submittedName>
        <fullName evidence="2">Uncharacterized protein</fullName>
    </submittedName>
</protein>
<sequence length="302" mass="32716">MTALLSSVASSVTPYTGRTARHGNVPEGTHGAWQTSAATPIAKSEDSPLLSEAKEGDDSSAVQSDPEVERLSREKNRAREDFERLKEELKLVRKMWAHDPDKLAEQLLRLGGELEKIMKAYQKAQQALAKILGAQGGIGGAMPALPSISTANARPAPTEDAATDDASGPMADTSPSEISETVPTVPGDRPANADMMRGIQAYQKVETMQVRLDDTPFAWELRGDIDFAHGLRGFATELRESFELARKSTLNSPTTDEKAREERFADIAEALGDLESRMFKYVGALQRAMPPAIRISVPVQAG</sequence>
<feature type="compositionally biased region" description="Polar residues" evidence="1">
    <location>
        <begin position="173"/>
        <end position="182"/>
    </location>
</feature>